<evidence type="ECO:0000313" key="3">
    <source>
        <dbReference type="Proteomes" id="UP000179807"/>
    </source>
</evidence>
<proteinExistence type="predicted"/>
<feature type="region of interest" description="Disordered" evidence="1">
    <location>
        <begin position="38"/>
        <end position="98"/>
    </location>
</feature>
<feature type="compositionally biased region" description="Polar residues" evidence="1">
    <location>
        <begin position="54"/>
        <end position="82"/>
    </location>
</feature>
<accession>A0A1J4JS93</accession>
<protein>
    <submittedName>
        <fullName evidence="2">Uncharacterized protein</fullName>
    </submittedName>
</protein>
<feature type="compositionally biased region" description="Low complexity" evidence="1">
    <location>
        <begin position="39"/>
        <end position="48"/>
    </location>
</feature>
<evidence type="ECO:0000313" key="2">
    <source>
        <dbReference type="EMBL" id="OHT00117.1"/>
    </source>
</evidence>
<dbReference type="Proteomes" id="UP000179807">
    <property type="component" value="Unassembled WGS sequence"/>
</dbReference>
<name>A0A1J4JS93_9EUKA</name>
<sequence>MSTHISLTHEEARVHSAVPFIVETVLTANPKNEYETQNSIISSPIIESNRSDNRPQTSANTPDPLQNLEIETSISSQTNLTDSGYEDDELFDSNERENFSQHLLLEDAPQSDVYINANPDNHDLQSQSFLQQSHDSIDINPI</sequence>
<organism evidence="2 3">
    <name type="scientific">Tritrichomonas foetus</name>
    <dbReference type="NCBI Taxonomy" id="1144522"/>
    <lineage>
        <taxon>Eukaryota</taxon>
        <taxon>Metamonada</taxon>
        <taxon>Parabasalia</taxon>
        <taxon>Tritrichomonadida</taxon>
        <taxon>Tritrichomonadidae</taxon>
        <taxon>Tritrichomonas</taxon>
    </lineage>
</organism>
<keyword evidence="3" id="KW-1185">Reference proteome</keyword>
<comment type="caution">
    <text evidence="2">The sequence shown here is derived from an EMBL/GenBank/DDBJ whole genome shotgun (WGS) entry which is preliminary data.</text>
</comment>
<dbReference type="AlphaFoldDB" id="A0A1J4JS93"/>
<dbReference type="RefSeq" id="XP_068353253.1">
    <property type="nucleotide sequence ID" value="XM_068494091.1"/>
</dbReference>
<dbReference type="VEuPathDB" id="TrichDB:TRFO_08111"/>
<gene>
    <name evidence="2" type="ORF">TRFO_08111</name>
</gene>
<evidence type="ECO:0000256" key="1">
    <source>
        <dbReference type="SAM" id="MobiDB-lite"/>
    </source>
</evidence>
<reference evidence="2" key="1">
    <citation type="submission" date="2016-10" db="EMBL/GenBank/DDBJ databases">
        <authorList>
            <person name="Benchimol M."/>
            <person name="Almeida L.G."/>
            <person name="Vasconcelos A.T."/>
            <person name="Perreira-Neves A."/>
            <person name="Rosa I.A."/>
            <person name="Tasca T."/>
            <person name="Bogo M.R."/>
            <person name="de Souza W."/>
        </authorList>
    </citation>
    <scope>NUCLEOTIDE SEQUENCE [LARGE SCALE GENOMIC DNA]</scope>
    <source>
        <strain evidence="2">K</strain>
    </source>
</reference>
<dbReference type="GeneID" id="94828795"/>
<dbReference type="EMBL" id="MLAK01000971">
    <property type="protein sequence ID" value="OHT00117.1"/>
    <property type="molecule type" value="Genomic_DNA"/>
</dbReference>